<dbReference type="InterPro" id="IPR002213">
    <property type="entry name" value="UDP_glucos_trans"/>
</dbReference>
<dbReference type="EMBL" id="JADCNM010000004">
    <property type="protein sequence ID" value="KAG0486860.1"/>
    <property type="molecule type" value="Genomic_DNA"/>
</dbReference>
<dbReference type="FunFam" id="3.40.50.2000:FF:000054">
    <property type="entry name" value="Glycosyltransferase"/>
    <property type="match status" value="1"/>
</dbReference>
<evidence type="ECO:0000313" key="4">
    <source>
        <dbReference type="EMBL" id="KAG0486860.1"/>
    </source>
</evidence>
<name>A0A835R7B2_VANPL</name>
<dbReference type="CDD" id="cd03784">
    <property type="entry name" value="GT1_Gtf-like"/>
    <property type="match status" value="1"/>
</dbReference>
<proteinExistence type="predicted"/>
<protein>
    <submittedName>
        <fullName evidence="4">Uncharacterized protein</fullName>
    </submittedName>
</protein>
<sequence length="469" mass="50073">MESNPNRLPSHVVLFPSPGMGHLIPFAELAKQLVVRHQLTATIVTFADFQASTLLSSLPSSISNATLPPPPLDDLPPKAHVITRISYTMARAASPLRELLASLSRSTRVCAVFVDLLGGDTLSAARELGIPTYIFFTSNFFCLSFFLHLPALDEATTGEYRDLPEPLRLPGCVDLWGEDFLEPIQDRSNDACSWVVHHAGNHRLVDGIIVNSFEAPEIDAAQFFKQNELGVPPIWGIGPLTWASSKPNSDPHNCLGWLDEQPDGSVLLLCFGSGGTLSWQQTQELALGLEMSGQRFCGQPVRRPRKIQARASSRTGGRQRRPARFLARWVLAENQREGDGGAVVGPAVGGAGPRGDRRVLVALRVELDAGVPGARRADDRLASVLGAEDERRAGPRGDRRVLVALRVELDAGVPGARRADDRLASVLGAEDERRAAGGGDEGGAEAGAGRGRGGGERAGGYGCEGADGG</sequence>
<feature type="compositionally biased region" description="Gly residues" evidence="3">
    <location>
        <begin position="436"/>
        <end position="469"/>
    </location>
</feature>
<dbReference type="Proteomes" id="UP000639772">
    <property type="component" value="Unassembled WGS sequence"/>
</dbReference>
<evidence type="ECO:0000256" key="3">
    <source>
        <dbReference type="SAM" id="MobiDB-lite"/>
    </source>
</evidence>
<evidence type="ECO:0000313" key="5">
    <source>
        <dbReference type="Proteomes" id="UP000639772"/>
    </source>
</evidence>
<organism evidence="4 5">
    <name type="scientific">Vanilla planifolia</name>
    <name type="common">Vanilla</name>
    <dbReference type="NCBI Taxonomy" id="51239"/>
    <lineage>
        <taxon>Eukaryota</taxon>
        <taxon>Viridiplantae</taxon>
        <taxon>Streptophyta</taxon>
        <taxon>Embryophyta</taxon>
        <taxon>Tracheophyta</taxon>
        <taxon>Spermatophyta</taxon>
        <taxon>Magnoliopsida</taxon>
        <taxon>Liliopsida</taxon>
        <taxon>Asparagales</taxon>
        <taxon>Orchidaceae</taxon>
        <taxon>Vanilloideae</taxon>
        <taxon>Vanilleae</taxon>
        <taxon>Vanilla</taxon>
    </lineage>
</organism>
<gene>
    <name evidence="4" type="ORF">HPP92_008955</name>
</gene>
<dbReference type="PANTHER" id="PTHR48046:SF6">
    <property type="entry name" value="GLYCOSYLTRANSFERASE"/>
    <property type="match status" value="1"/>
</dbReference>
<dbReference type="OrthoDB" id="5835829at2759"/>
<accession>A0A835R7B2</accession>
<dbReference type="GO" id="GO:0008194">
    <property type="term" value="F:UDP-glycosyltransferase activity"/>
    <property type="evidence" value="ECO:0007669"/>
    <property type="project" value="InterPro"/>
</dbReference>
<keyword evidence="1" id="KW-0328">Glycosyltransferase</keyword>
<reference evidence="4 5" key="1">
    <citation type="journal article" date="2020" name="Nat. Food">
        <title>A phased Vanilla planifolia genome enables genetic improvement of flavour and production.</title>
        <authorList>
            <person name="Hasing T."/>
            <person name="Tang H."/>
            <person name="Brym M."/>
            <person name="Khazi F."/>
            <person name="Huang T."/>
            <person name="Chambers A.H."/>
        </authorList>
    </citation>
    <scope>NUCLEOTIDE SEQUENCE [LARGE SCALE GENOMIC DNA]</scope>
    <source>
        <tissue evidence="4">Leaf</tissue>
    </source>
</reference>
<dbReference type="PANTHER" id="PTHR48046">
    <property type="entry name" value="UDP-GLYCOSYLTRANSFERASE 72E1"/>
    <property type="match status" value="1"/>
</dbReference>
<evidence type="ECO:0000256" key="2">
    <source>
        <dbReference type="ARBA" id="ARBA00022679"/>
    </source>
</evidence>
<keyword evidence="2" id="KW-0808">Transferase</keyword>
<dbReference type="AlphaFoldDB" id="A0A835R7B2"/>
<dbReference type="SUPFAM" id="SSF53756">
    <property type="entry name" value="UDP-Glycosyltransferase/glycogen phosphorylase"/>
    <property type="match status" value="1"/>
</dbReference>
<dbReference type="Gene3D" id="3.40.50.2000">
    <property type="entry name" value="Glycogen Phosphorylase B"/>
    <property type="match status" value="2"/>
</dbReference>
<comment type="caution">
    <text evidence="4">The sequence shown here is derived from an EMBL/GenBank/DDBJ whole genome shotgun (WGS) entry which is preliminary data.</text>
</comment>
<evidence type="ECO:0000256" key="1">
    <source>
        <dbReference type="ARBA" id="ARBA00022676"/>
    </source>
</evidence>
<feature type="region of interest" description="Disordered" evidence="3">
    <location>
        <begin position="429"/>
        <end position="469"/>
    </location>
</feature>